<dbReference type="PANTHER" id="PTHR14136:SF17">
    <property type="entry name" value="BTB_POZ DOMAIN-CONTAINING PROTEIN KCTD9"/>
    <property type="match status" value="1"/>
</dbReference>
<dbReference type="AlphaFoldDB" id="A0A951PV09"/>
<keyword evidence="1" id="KW-1133">Transmembrane helix</keyword>
<name>A0A951PV09_9NOST</name>
<dbReference type="InterPro" id="IPR051082">
    <property type="entry name" value="Pentapeptide-BTB/POZ_domain"/>
</dbReference>
<keyword evidence="1" id="KW-0472">Membrane</keyword>
<dbReference type="EMBL" id="JAHHHN010000002">
    <property type="protein sequence ID" value="MBW4560471.1"/>
    <property type="molecule type" value="Genomic_DNA"/>
</dbReference>
<evidence type="ECO:0000313" key="2">
    <source>
        <dbReference type="EMBL" id="MBW4560471.1"/>
    </source>
</evidence>
<dbReference type="Proteomes" id="UP000715781">
    <property type="component" value="Unassembled WGS sequence"/>
</dbReference>
<evidence type="ECO:0000313" key="3">
    <source>
        <dbReference type="Proteomes" id="UP000715781"/>
    </source>
</evidence>
<sequence>MSANKTGVLSKWLIATTVIFALSLTLIFFALSSIRELSIQQQIQYGIQALTTAAIIFLGLAVIINAYYGAQCAQALHKSAIAAEKNIEIGIQNTKISQDKLIAERFMSAIAQLGHEKIETRAGAIYALERVSQDFPEEHWTIMEILTAFVRENTSIKEKEQSRHEDSALAQFDKHKAETYRTQQPDLNFHPESTKIRTDIQVALTVITRRNSLQDRENQKLDLRNTDIRGADLLEANLEGLDLRGSNLSGADLRGCNLIGADLDGAKLTASILYEANLRGANLRGANLCWANLNRANLTGANLRGANLTGASLRAANFQGANLYKANLQQAILKLANLSGAKLFLANLQGAKLGKANLQHTGLIGANLNGANLNGANLCGANLNAAKLQQTEVYFANLSEASLTEANLYRANLIGANLSRAILDQANLHEANLMGANLSGANLCDVKLEGAILTGAKNLELHQITVALGDRTTRLPDYVEVPTHWRQSS</sequence>
<feature type="transmembrane region" description="Helical" evidence="1">
    <location>
        <begin position="12"/>
        <end position="31"/>
    </location>
</feature>
<dbReference type="Pfam" id="PF00805">
    <property type="entry name" value="Pentapeptide"/>
    <property type="match status" value="5"/>
</dbReference>
<dbReference type="PANTHER" id="PTHR14136">
    <property type="entry name" value="BTB_POZ DOMAIN-CONTAINING PROTEIN KCTD9"/>
    <property type="match status" value="1"/>
</dbReference>
<dbReference type="InterPro" id="IPR001646">
    <property type="entry name" value="5peptide_repeat"/>
</dbReference>
<proteinExistence type="predicted"/>
<reference evidence="2" key="2">
    <citation type="journal article" date="2022" name="Microbiol. Resour. Announc.">
        <title>Metagenome Sequencing to Explore Phylogenomics of Terrestrial Cyanobacteria.</title>
        <authorList>
            <person name="Ward R.D."/>
            <person name="Stajich J.E."/>
            <person name="Johansen J.R."/>
            <person name="Huntemann M."/>
            <person name="Clum A."/>
            <person name="Foster B."/>
            <person name="Foster B."/>
            <person name="Roux S."/>
            <person name="Palaniappan K."/>
            <person name="Varghese N."/>
            <person name="Mukherjee S."/>
            <person name="Reddy T.B.K."/>
            <person name="Daum C."/>
            <person name="Copeland A."/>
            <person name="Chen I.A."/>
            <person name="Ivanova N.N."/>
            <person name="Kyrpides N.C."/>
            <person name="Shapiro N."/>
            <person name="Eloe-Fadrosh E.A."/>
            <person name="Pietrasiak N."/>
        </authorList>
    </citation>
    <scope>NUCLEOTIDE SEQUENCE</scope>
    <source>
        <strain evidence="2">JT2-VF2</strain>
    </source>
</reference>
<reference evidence="2" key="1">
    <citation type="submission" date="2021-05" db="EMBL/GenBank/DDBJ databases">
        <authorList>
            <person name="Pietrasiak N."/>
            <person name="Ward R."/>
            <person name="Stajich J.E."/>
            <person name="Kurbessoian T."/>
        </authorList>
    </citation>
    <scope>NUCLEOTIDE SEQUENCE</scope>
    <source>
        <strain evidence="2">JT2-VF2</strain>
    </source>
</reference>
<gene>
    <name evidence="2" type="ORF">KME32_04790</name>
</gene>
<evidence type="ECO:0000256" key="1">
    <source>
        <dbReference type="SAM" id="Phobius"/>
    </source>
</evidence>
<dbReference type="Gene3D" id="2.160.20.80">
    <property type="entry name" value="E3 ubiquitin-protein ligase SopA"/>
    <property type="match status" value="3"/>
</dbReference>
<comment type="caution">
    <text evidence="2">The sequence shown here is derived from an EMBL/GenBank/DDBJ whole genome shotgun (WGS) entry which is preliminary data.</text>
</comment>
<organism evidence="2 3">
    <name type="scientific">Mojavia pulchra JT2-VF2</name>
    <dbReference type="NCBI Taxonomy" id="287848"/>
    <lineage>
        <taxon>Bacteria</taxon>
        <taxon>Bacillati</taxon>
        <taxon>Cyanobacteriota</taxon>
        <taxon>Cyanophyceae</taxon>
        <taxon>Nostocales</taxon>
        <taxon>Nostocaceae</taxon>
    </lineage>
</organism>
<dbReference type="SUPFAM" id="SSF141571">
    <property type="entry name" value="Pentapeptide repeat-like"/>
    <property type="match status" value="2"/>
</dbReference>
<accession>A0A951PV09</accession>
<keyword evidence="1" id="KW-0812">Transmembrane</keyword>
<feature type="transmembrane region" description="Helical" evidence="1">
    <location>
        <begin position="43"/>
        <end position="68"/>
    </location>
</feature>
<protein>
    <submittedName>
        <fullName evidence="2">Pentapeptide repeat-containing protein</fullName>
    </submittedName>
</protein>